<dbReference type="KEGG" id="vg:62681185"/>
<name>A0A6M3YL29_9CAUD</name>
<evidence type="ECO:0000313" key="2">
    <source>
        <dbReference type="Proteomes" id="UP000502753"/>
    </source>
</evidence>
<accession>A0A6M3YL29</accession>
<keyword evidence="2" id="KW-1185">Reference proteome</keyword>
<dbReference type="RefSeq" id="YP_009998594.1">
    <property type="nucleotide sequence ID" value="NC_052989.1"/>
</dbReference>
<reference evidence="1 2" key="1">
    <citation type="submission" date="2020-04" db="EMBL/GenBank/DDBJ databases">
        <title>Characterization and complete genome analysis of a novel phage JC01 infecting Cronobacter sakazakii.</title>
        <authorList>
            <person name="Jiang J."/>
            <person name="Zhao C."/>
            <person name="Tie D."/>
            <person name="Li Z."/>
        </authorList>
    </citation>
    <scope>NUCLEOTIDE SEQUENCE [LARGE SCALE GENOMIC DNA]</scope>
</reference>
<dbReference type="EMBL" id="MT330372">
    <property type="protein sequence ID" value="QJI52272.1"/>
    <property type="molecule type" value="Genomic_DNA"/>
</dbReference>
<dbReference type="GeneID" id="62681185"/>
<organism evidence="1 2">
    <name type="scientific">Cronobacter phage JC01</name>
    <dbReference type="NCBI Taxonomy" id="2729575"/>
    <lineage>
        <taxon>Viruses</taxon>
        <taxon>Duplodnaviria</taxon>
        <taxon>Heunggongvirae</taxon>
        <taxon>Uroviricota</taxon>
        <taxon>Caudoviricetes</taxon>
        <taxon>Casjensviridae</taxon>
        <taxon>Jacunavirus</taxon>
        <taxon>Jacunavirus JC01</taxon>
    </lineage>
</organism>
<sequence length="105" mass="12538">MFSAAQIRRFNYVEQLKRRHMLFALAYKEAKRAYREMSYHDMPVLEVPFKPVHYYMHLLPGFNTHFVPAKYLGWRRLRAVDVGSAPDKEGFVRFSINADWVAKQK</sequence>
<evidence type="ECO:0000313" key="1">
    <source>
        <dbReference type="EMBL" id="QJI52272.1"/>
    </source>
</evidence>
<dbReference type="Proteomes" id="UP000502753">
    <property type="component" value="Segment"/>
</dbReference>
<protein>
    <submittedName>
        <fullName evidence="1">Uncharacterized protein</fullName>
    </submittedName>
</protein>
<proteinExistence type="predicted"/>